<evidence type="ECO:0000313" key="1">
    <source>
        <dbReference type="EMBL" id="MBD2607451.1"/>
    </source>
</evidence>
<keyword evidence="2" id="KW-1185">Reference proteome</keyword>
<accession>A0ABR8GVD1</accession>
<protein>
    <submittedName>
        <fullName evidence="1">Uncharacterized protein</fullName>
    </submittedName>
</protein>
<dbReference type="RefSeq" id="WP_029630544.1">
    <property type="nucleotide sequence ID" value="NZ_JACJTA010000063.1"/>
</dbReference>
<gene>
    <name evidence="1" type="ORF">H6G81_23715</name>
</gene>
<proteinExistence type="predicted"/>
<dbReference type="Proteomes" id="UP000660380">
    <property type="component" value="Unassembled WGS sequence"/>
</dbReference>
<dbReference type="EMBL" id="JACJTA010000063">
    <property type="protein sequence ID" value="MBD2607451.1"/>
    <property type="molecule type" value="Genomic_DNA"/>
</dbReference>
<name>A0ABR8GVD1_9CYAN</name>
<sequence length="437" mass="50555">MNANANNKKKYWERKKEELEILSEYSGYSYEINIDSIEKIIESKNMLKSKLLGNFFSSNLTLSESNYTEKKQYHLTDLYSQEPGLTLQYKYQRFDLRLKQNNFHLLTYDLEDLPNALSTGFFVSSGMSAISVTLSALQKIVPSDTSLLMCKDSYFETTKYIQNYCQDLRVINFSENTSFNNNLLYLDSISAENQFAAFRSTSFSDLLAVILDSTCYEAGSDFIKDLVSKCLTEQVPCILLRSHTKLDSLALEYSRLGSIVFVLPPQLKSSSINFIKALIFHITSLIAMTGTNFSPHALFPLAHSKQLKLLNKKRIFWIRYNNRYALQQIQKDLNQNSDWRIQDYHHDLFFTIKIPHGSPQKLEKYTNEYKALLEESGLYVKNAPSFGFDFIALDTFIHMISAERVIRVALPDYCDEDIQTFVKVTSCWIKKYENSQP</sequence>
<reference evidence="1 2" key="1">
    <citation type="journal article" date="2020" name="ISME J.">
        <title>Comparative genomics reveals insights into cyanobacterial evolution and habitat adaptation.</title>
        <authorList>
            <person name="Chen M.Y."/>
            <person name="Teng W.K."/>
            <person name="Zhao L."/>
            <person name="Hu C.X."/>
            <person name="Zhou Y.K."/>
            <person name="Han B.P."/>
            <person name="Song L.R."/>
            <person name="Shu W.S."/>
        </authorList>
    </citation>
    <scope>NUCLEOTIDE SEQUENCE [LARGE SCALE GENOMIC DNA]</scope>
    <source>
        <strain evidence="1 2">FACHB-248</strain>
    </source>
</reference>
<organism evidence="1 2">
    <name type="scientific">Scytonema hofmannii FACHB-248</name>
    <dbReference type="NCBI Taxonomy" id="1842502"/>
    <lineage>
        <taxon>Bacteria</taxon>
        <taxon>Bacillati</taxon>
        <taxon>Cyanobacteriota</taxon>
        <taxon>Cyanophyceae</taxon>
        <taxon>Nostocales</taxon>
        <taxon>Scytonemataceae</taxon>
        <taxon>Scytonema</taxon>
    </lineage>
</organism>
<evidence type="ECO:0000313" key="2">
    <source>
        <dbReference type="Proteomes" id="UP000660380"/>
    </source>
</evidence>
<comment type="caution">
    <text evidence="1">The sequence shown here is derived from an EMBL/GenBank/DDBJ whole genome shotgun (WGS) entry which is preliminary data.</text>
</comment>